<evidence type="ECO:0000313" key="3">
    <source>
        <dbReference type="EMBL" id="ODN82815.1"/>
    </source>
</evidence>
<reference evidence="3 4" key="1">
    <citation type="submission" date="2016-06" db="EMBL/GenBank/DDBJ databases">
        <title>Evolution of pathogenesis and genome organization in the Tremellales.</title>
        <authorList>
            <person name="Cuomo C."/>
            <person name="Litvintseva A."/>
            <person name="Heitman J."/>
            <person name="Chen Y."/>
            <person name="Sun S."/>
            <person name="Springer D."/>
            <person name="Dromer F."/>
            <person name="Young S."/>
            <person name="Zeng Q."/>
            <person name="Chapman S."/>
            <person name="Gujja S."/>
            <person name="Saif S."/>
            <person name="Birren B."/>
        </authorList>
    </citation>
    <scope>NUCLEOTIDE SEQUENCE [LARGE SCALE GENOMIC DNA]</scope>
    <source>
        <strain evidence="3 4">CBS 6039</strain>
    </source>
</reference>
<feature type="compositionally biased region" description="Low complexity" evidence="1">
    <location>
        <begin position="30"/>
        <end position="46"/>
    </location>
</feature>
<keyword evidence="4" id="KW-1185">Reference proteome</keyword>
<dbReference type="Proteomes" id="UP000094065">
    <property type="component" value="Unassembled WGS sequence"/>
</dbReference>
<name>A0A1E3I375_9TREE</name>
<dbReference type="GeneID" id="30152393"/>
<keyword evidence="2" id="KW-0472">Membrane</keyword>
<feature type="region of interest" description="Disordered" evidence="1">
    <location>
        <begin position="189"/>
        <end position="213"/>
    </location>
</feature>
<sequence>MAPTHLPPPLSPNPSLYAAAENGTSTSTGPLSPGLRRTPSPSPTRSRFGDEDGRDGEHGIHMERSSSGMNRGGRGEASGWSGLTPQRIGRAIGARFMRAVKRGNLPFLIVFFSCTIVFFSALAGIGYVEPAPSDALDIVAAAAPSSGAEVPEYKFGGPVFDPVNDRQRLERKMAEQRALEEAWARKKRPKDGAWMRKQRDDKAVRRVPTPTTTKAAEALETLVAEIADTGADGAEGIDLRKEEAKKA</sequence>
<evidence type="ECO:0000256" key="2">
    <source>
        <dbReference type="SAM" id="Phobius"/>
    </source>
</evidence>
<gene>
    <name evidence="3" type="ORF">L202_01084</name>
</gene>
<evidence type="ECO:0000313" key="4">
    <source>
        <dbReference type="Proteomes" id="UP000094065"/>
    </source>
</evidence>
<dbReference type="AlphaFoldDB" id="A0A1E3I375"/>
<feature type="transmembrane region" description="Helical" evidence="2">
    <location>
        <begin position="105"/>
        <end position="128"/>
    </location>
</feature>
<accession>A0A1E3I375</accession>
<dbReference type="EMBL" id="AWGJ01000002">
    <property type="protein sequence ID" value="ODN82815.1"/>
    <property type="molecule type" value="Genomic_DNA"/>
</dbReference>
<evidence type="ECO:0000256" key="1">
    <source>
        <dbReference type="SAM" id="MobiDB-lite"/>
    </source>
</evidence>
<dbReference type="RefSeq" id="XP_018996815.1">
    <property type="nucleotide sequence ID" value="XM_019134388.1"/>
</dbReference>
<feature type="region of interest" description="Disordered" evidence="1">
    <location>
        <begin position="1"/>
        <end position="84"/>
    </location>
</feature>
<protein>
    <recommendedName>
        <fullName evidence="5">Transmembrane protein</fullName>
    </recommendedName>
</protein>
<comment type="caution">
    <text evidence="3">The sequence shown here is derived from an EMBL/GenBank/DDBJ whole genome shotgun (WGS) entry which is preliminary data.</text>
</comment>
<keyword evidence="2" id="KW-0812">Transmembrane</keyword>
<dbReference type="OrthoDB" id="2572647at2759"/>
<feature type="compositionally biased region" description="Basic and acidic residues" evidence="1">
    <location>
        <begin position="47"/>
        <end position="64"/>
    </location>
</feature>
<organism evidence="3 4">
    <name type="scientific">Cryptococcus amylolentus CBS 6039</name>
    <dbReference type="NCBI Taxonomy" id="1295533"/>
    <lineage>
        <taxon>Eukaryota</taxon>
        <taxon>Fungi</taxon>
        <taxon>Dikarya</taxon>
        <taxon>Basidiomycota</taxon>
        <taxon>Agaricomycotina</taxon>
        <taxon>Tremellomycetes</taxon>
        <taxon>Tremellales</taxon>
        <taxon>Cryptococcaceae</taxon>
        <taxon>Cryptococcus</taxon>
    </lineage>
</organism>
<evidence type="ECO:0008006" key="5">
    <source>
        <dbReference type="Google" id="ProtNLM"/>
    </source>
</evidence>
<proteinExistence type="predicted"/>
<feature type="compositionally biased region" description="Pro residues" evidence="1">
    <location>
        <begin position="1"/>
        <end position="12"/>
    </location>
</feature>
<feature type="compositionally biased region" description="Basic and acidic residues" evidence="1">
    <location>
        <begin position="189"/>
        <end position="204"/>
    </location>
</feature>
<keyword evidence="2" id="KW-1133">Transmembrane helix</keyword>